<keyword evidence="2" id="KW-1185">Reference proteome</keyword>
<dbReference type="STRING" id="1173022.Cri9333_1730"/>
<evidence type="ECO:0000313" key="2">
    <source>
        <dbReference type="Proteomes" id="UP000010472"/>
    </source>
</evidence>
<dbReference type="Gene3D" id="2.10.230.10">
    <property type="entry name" value="Heat shock protein DnaJ, cysteine-rich domain"/>
    <property type="match status" value="1"/>
</dbReference>
<dbReference type="SUPFAM" id="SSF57938">
    <property type="entry name" value="DnaJ/Hsp40 cysteine-rich domain"/>
    <property type="match status" value="1"/>
</dbReference>
<reference evidence="1 2" key="1">
    <citation type="submission" date="2012-06" db="EMBL/GenBank/DDBJ databases">
        <title>Finished chromosome of genome of Crinalium epipsammum PCC 9333.</title>
        <authorList>
            <consortium name="US DOE Joint Genome Institute"/>
            <person name="Gugger M."/>
            <person name="Coursin T."/>
            <person name="Rippka R."/>
            <person name="Tandeau De Marsac N."/>
            <person name="Huntemann M."/>
            <person name="Wei C.-L."/>
            <person name="Han J."/>
            <person name="Detter J.C."/>
            <person name="Han C."/>
            <person name="Tapia R."/>
            <person name="Davenport K."/>
            <person name="Daligault H."/>
            <person name="Erkkila T."/>
            <person name="Gu W."/>
            <person name="Munk A.C.C."/>
            <person name="Teshima H."/>
            <person name="Xu Y."/>
            <person name="Chain P."/>
            <person name="Chen A."/>
            <person name="Krypides N."/>
            <person name="Mavromatis K."/>
            <person name="Markowitz V."/>
            <person name="Szeto E."/>
            <person name="Ivanova N."/>
            <person name="Mikhailova N."/>
            <person name="Ovchinnikova G."/>
            <person name="Pagani I."/>
            <person name="Pati A."/>
            <person name="Goodwin L."/>
            <person name="Peters L."/>
            <person name="Pitluck S."/>
            <person name="Woyke T."/>
            <person name="Kerfeld C."/>
        </authorList>
    </citation>
    <scope>NUCLEOTIDE SEQUENCE [LARGE SCALE GENOMIC DNA]</scope>
    <source>
        <strain evidence="1 2">PCC 9333</strain>
    </source>
</reference>
<name>K9VZN3_9CYAN</name>
<protein>
    <recommendedName>
        <fullName evidence="3">Molecular chaperone DnaJ</fullName>
    </recommendedName>
</protein>
<gene>
    <name evidence="1" type="ORF">Cri9333_1730</name>
</gene>
<dbReference type="AlphaFoldDB" id="K9VZN3"/>
<dbReference type="KEGG" id="cep:Cri9333_1730"/>
<proteinExistence type="predicted"/>
<sequence>MICDRCEGVGTVEEFYSEDAGSFNIPLTETCPDCYGSGETFDETEYEYEE</sequence>
<evidence type="ECO:0008006" key="3">
    <source>
        <dbReference type="Google" id="ProtNLM"/>
    </source>
</evidence>
<dbReference type="HOGENOM" id="CLU_3116942_0_0_3"/>
<dbReference type="Proteomes" id="UP000010472">
    <property type="component" value="Chromosome"/>
</dbReference>
<dbReference type="EMBL" id="CP003620">
    <property type="protein sequence ID" value="AFZ12615.1"/>
    <property type="molecule type" value="Genomic_DNA"/>
</dbReference>
<dbReference type="InterPro" id="IPR036410">
    <property type="entry name" value="HSP_DnaJ_Cys-rich_dom_sf"/>
</dbReference>
<dbReference type="RefSeq" id="WP_015202735.1">
    <property type="nucleotide sequence ID" value="NC_019753.1"/>
</dbReference>
<organism evidence="1 2">
    <name type="scientific">Crinalium epipsammum PCC 9333</name>
    <dbReference type="NCBI Taxonomy" id="1173022"/>
    <lineage>
        <taxon>Bacteria</taxon>
        <taxon>Bacillati</taxon>
        <taxon>Cyanobacteriota</taxon>
        <taxon>Cyanophyceae</taxon>
        <taxon>Gomontiellales</taxon>
        <taxon>Gomontiellaceae</taxon>
        <taxon>Crinalium</taxon>
    </lineage>
</organism>
<accession>K9VZN3</accession>
<evidence type="ECO:0000313" key="1">
    <source>
        <dbReference type="EMBL" id="AFZ12615.1"/>
    </source>
</evidence>